<feature type="region of interest" description="Disordered" evidence="10">
    <location>
        <begin position="245"/>
        <end position="282"/>
    </location>
</feature>
<protein>
    <submittedName>
        <fullName evidence="14">81e4ad1c-ff53-4b31-96ff-86feb7e2e2d8</fullName>
    </submittedName>
</protein>
<dbReference type="PROSITE" id="PS00518">
    <property type="entry name" value="ZF_RING_1"/>
    <property type="match status" value="1"/>
</dbReference>
<feature type="compositionally biased region" description="Basic residues" evidence="10">
    <location>
        <begin position="304"/>
        <end position="322"/>
    </location>
</feature>
<dbReference type="CDD" id="cd18793">
    <property type="entry name" value="SF2_C_SNF"/>
    <property type="match status" value="1"/>
</dbReference>
<feature type="region of interest" description="Disordered" evidence="10">
    <location>
        <begin position="301"/>
        <end position="326"/>
    </location>
</feature>
<accession>A0AAN6RTN3</accession>
<dbReference type="GO" id="GO:0005524">
    <property type="term" value="F:ATP binding"/>
    <property type="evidence" value="ECO:0007669"/>
    <property type="project" value="UniProtKB-KW"/>
</dbReference>
<keyword evidence="4 9" id="KW-0863">Zinc-finger</keyword>
<evidence type="ECO:0000259" key="12">
    <source>
        <dbReference type="PROSITE" id="PS51192"/>
    </source>
</evidence>
<dbReference type="SUPFAM" id="SSF52540">
    <property type="entry name" value="P-loop containing nucleoside triphosphate hydrolases"/>
    <property type="match status" value="2"/>
</dbReference>
<dbReference type="InterPro" id="IPR001841">
    <property type="entry name" value="Znf_RING"/>
</dbReference>
<dbReference type="Gene3D" id="3.40.50.300">
    <property type="entry name" value="P-loop containing nucleotide triphosphate hydrolases"/>
    <property type="match status" value="1"/>
</dbReference>
<feature type="region of interest" description="Disordered" evidence="10">
    <location>
        <begin position="1129"/>
        <end position="1164"/>
    </location>
</feature>
<dbReference type="Pfam" id="PF00176">
    <property type="entry name" value="SNF2-rel_dom"/>
    <property type="match status" value="1"/>
</dbReference>
<feature type="compositionally biased region" description="Acidic residues" evidence="10">
    <location>
        <begin position="109"/>
        <end position="124"/>
    </location>
</feature>
<evidence type="ECO:0000256" key="4">
    <source>
        <dbReference type="ARBA" id="ARBA00022771"/>
    </source>
</evidence>
<keyword evidence="7" id="KW-0862">Zinc</keyword>
<comment type="caution">
    <text evidence="14">The sequence shown here is derived from an EMBL/GenBank/DDBJ whole genome shotgun (WGS) entry which is preliminary data.</text>
</comment>
<dbReference type="PROSITE" id="PS51194">
    <property type="entry name" value="HELICASE_CTER"/>
    <property type="match status" value="1"/>
</dbReference>
<dbReference type="GO" id="GO:0004386">
    <property type="term" value="F:helicase activity"/>
    <property type="evidence" value="ECO:0007669"/>
    <property type="project" value="UniProtKB-KW"/>
</dbReference>
<reference evidence="14" key="2">
    <citation type="submission" date="2023-05" db="EMBL/GenBank/DDBJ databases">
        <authorList>
            <consortium name="Lawrence Berkeley National Laboratory"/>
            <person name="Steindorff A."/>
            <person name="Hensen N."/>
            <person name="Bonometti L."/>
            <person name="Westerberg I."/>
            <person name="Brannstrom I.O."/>
            <person name="Guillou S."/>
            <person name="Cros-Aarteil S."/>
            <person name="Calhoun S."/>
            <person name="Haridas S."/>
            <person name="Kuo A."/>
            <person name="Mondo S."/>
            <person name="Pangilinan J."/>
            <person name="Riley R."/>
            <person name="Labutti K."/>
            <person name="Andreopoulos B."/>
            <person name="Lipzen A."/>
            <person name="Chen C."/>
            <person name="Yanf M."/>
            <person name="Daum C."/>
            <person name="Ng V."/>
            <person name="Clum A."/>
            <person name="Ohm R."/>
            <person name="Martin F."/>
            <person name="Silar P."/>
            <person name="Natvig D."/>
            <person name="Lalanne C."/>
            <person name="Gautier V."/>
            <person name="Ament-Velasquez S.L."/>
            <person name="Kruys A."/>
            <person name="Hutchinson M.I."/>
            <person name="Powell A.J."/>
            <person name="Barry K."/>
            <person name="Miller A.N."/>
            <person name="Grigoriev I.V."/>
            <person name="Debuchy R."/>
            <person name="Gladieux P."/>
            <person name="Thoren M.H."/>
            <person name="Johannesson H."/>
        </authorList>
    </citation>
    <scope>NUCLEOTIDE SEQUENCE</scope>
    <source>
        <strain evidence="14">CBS 103.79</strain>
    </source>
</reference>
<feature type="compositionally biased region" description="Basic residues" evidence="10">
    <location>
        <begin position="91"/>
        <end position="105"/>
    </location>
</feature>
<evidence type="ECO:0000256" key="6">
    <source>
        <dbReference type="ARBA" id="ARBA00022806"/>
    </source>
</evidence>
<dbReference type="SMART" id="SM00487">
    <property type="entry name" value="DEXDc"/>
    <property type="match status" value="1"/>
</dbReference>
<dbReference type="GO" id="GO:0008094">
    <property type="term" value="F:ATP-dependent activity, acting on DNA"/>
    <property type="evidence" value="ECO:0007669"/>
    <property type="project" value="TreeGrafter"/>
</dbReference>
<comment type="similarity">
    <text evidence="1">Belongs to the SNF2/RAD54 helicase family.</text>
</comment>
<evidence type="ECO:0000256" key="3">
    <source>
        <dbReference type="ARBA" id="ARBA00022741"/>
    </source>
</evidence>
<evidence type="ECO:0000256" key="10">
    <source>
        <dbReference type="SAM" id="MobiDB-lite"/>
    </source>
</evidence>
<feature type="compositionally biased region" description="Basic residues" evidence="10">
    <location>
        <begin position="909"/>
        <end position="921"/>
    </location>
</feature>
<sequence length="1262" mass="140606">MPSSLFGSHPGEPEGDSGSPANPGASLSNIDFSDQDSLDGLFVEQEEEEVKDEETDNDGNSGSSDEDTDSLDDSDNASGSGSGENRDRGGGNKKGHAGNDKHRKVVINLDDDDDDDGDDNDDDCLIITSESELPENVRSKFATAASNKPPDLFRIKVEEQDGVLAIPSDSERGGESESDLDFQTPDEDLSDGERPRKQDEVMDLCMRHEQLNTLKDQRPLTFPETLELGKISARLDTFEKMAATPLGDRHEGDGAAGPHEQSGGNPSNTTQARRRPQLAKTPKEYWERRYAEHGAALRSIAERRNKRARQPVPKRNRGPGRKIKNEAEDRAEARLMSMLQESDPVMARAAQGALAMPGPITATTRAAQFKALKNFNFRAGGSLNMRSADERIQLQADEKILKDAVQSFGFSKARACDGKWKVPGIKSPLYNHQMVAASWILRQEFSPAGPYGGMLCDQMGLGKTVEILAGMSGNRPTHEDRMAGRHQTLIVAPAPAIDQWKREIKKHCDPSFIRGIHHYRAVQRLEPMMWQTADIILASYHEVARAYPSDKALKLIAGKKLENEEWAELFEQNVGELMGHEFFRVILDEGHTIRNHKTKMSKACLHLTSKYRWILSGTPLHNSVEELYPYFRFLGAHWAEDREEFSKQFGDLDKDDTRARIELVVTSIMLRRRVDDKFLGAPILEIPPTHEPVIIWVDLTVEERLIYRRLESRFRDNFNSDLARGNAHKKMKTYIVYCTRMRQGVGHPFMLEGVARDNFTLEDLHYLRTQLARVGGRAPMHKQLQRWVEMEYELAQGGDEDGERFGKGTFGGRFEIGDKLEVIEKGKRMGEVMCRLCYDSPNGAIITECGHTFCKECLEGALEMEPSCPTCKGVLVRTEVLLEPEGEWDDDQSDQEEDGDDDENGGALPRRKRERRKKKLRREVGDDENWAQPKMRDSSKWIREYDENYPAQELMASAKTVAVKNQVLLWQRVAPDDKIIIFVNWVKMGCIIGRMLREEEIPFLYYFGDLSQDEKRAAIADFQDNPNIKVLISSLRCGGQALNLTAANRVISVGQWWNSAAEQQAFGRVHRIGQTKEMYFASVLAKDTIDEGMLRLREEKARRIARALQEDGSGAGSTAFTVEDVKRLLGNGEDGEGEGDERKVIVVDDEEDEEGGLAAGGGDENMVQEEVAVGGDGNAEVVAVVGGDEVTDEPETADVVVGGENAGEEVVMVDGDEKTGEEVCVVVDGDVKTEEDLVIGEGNESEGANGVTAPTEEEIGGD</sequence>
<dbReference type="InterPro" id="IPR050628">
    <property type="entry name" value="SNF2_RAD54_helicase_TF"/>
</dbReference>
<keyword evidence="5" id="KW-0378">Hydrolase</keyword>
<evidence type="ECO:0000256" key="5">
    <source>
        <dbReference type="ARBA" id="ARBA00022801"/>
    </source>
</evidence>
<proteinExistence type="inferred from homology"/>
<feature type="domain" description="RING-type" evidence="11">
    <location>
        <begin position="834"/>
        <end position="872"/>
    </location>
</feature>
<organism evidence="14 15">
    <name type="scientific">Staphylotrichum tortipilum</name>
    <dbReference type="NCBI Taxonomy" id="2831512"/>
    <lineage>
        <taxon>Eukaryota</taxon>
        <taxon>Fungi</taxon>
        <taxon>Dikarya</taxon>
        <taxon>Ascomycota</taxon>
        <taxon>Pezizomycotina</taxon>
        <taxon>Sordariomycetes</taxon>
        <taxon>Sordariomycetidae</taxon>
        <taxon>Sordariales</taxon>
        <taxon>Chaetomiaceae</taxon>
        <taxon>Staphylotrichum</taxon>
    </lineage>
</organism>
<evidence type="ECO:0000256" key="2">
    <source>
        <dbReference type="ARBA" id="ARBA00022723"/>
    </source>
</evidence>
<evidence type="ECO:0000313" key="14">
    <source>
        <dbReference type="EMBL" id="KAK3902374.1"/>
    </source>
</evidence>
<feature type="compositionally biased region" description="Acidic residues" evidence="10">
    <location>
        <begin position="176"/>
        <end position="190"/>
    </location>
</feature>
<dbReference type="InterPro" id="IPR017907">
    <property type="entry name" value="Znf_RING_CS"/>
</dbReference>
<dbReference type="InterPro" id="IPR027417">
    <property type="entry name" value="P-loop_NTPase"/>
</dbReference>
<dbReference type="GO" id="GO:0006281">
    <property type="term" value="P:DNA repair"/>
    <property type="evidence" value="ECO:0007669"/>
    <property type="project" value="TreeGrafter"/>
</dbReference>
<dbReference type="Gene3D" id="3.40.50.10810">
    <property type="entry name" value="Tandem AAA-ATPase domain"/>
    <property type="match status" value="1"/>
</dbReference>
<evidence type="ECO:0000256" key="1">
    <source>
        <dbReference type="ARBA" id="ARBA00007025"/>
    </source>
</evidence>
<dbReference type="Proteomes" id="UP001303889">
    <property type="component" value="Unassembled WGS sequence"/>
</dbReference>
<feature type="domain" description="Helicase C-terminal" evidence="13">
    <location>
        <begin position="962"/>
        <end position="1126"/>
    </location>
</feature>
<keyword evidence="15" id="KW-1185">Reference proteome</keyword>
<keyword evidence="6" id="KW-0347">Helicase</keyword>
<dbReference type="PANTHER" id="PTHR45626:SF17">
    <property type="entry name" value="HELICASE-LIKE TRANSCRIPTION FACTOR"/>
    <property type="match status" value="1"/>
</dbReference>
<feature type="compositionally biased region" description="Acidic residues" evidence="10">
    <location>
        <begin position="44"/>
        <end position="57"/>
    </location>
</feature>
<dbReference type="PROSITE" id="PS51192">
    <property type="entry name" value="HELICASE_ATP_BIND_1"/>
    <property type="match status" value="1"/>
</dbReference>
<gene>
    <name evidence="14" type="ORF">C8A05DRAFT_15564</name>
</gene>
<dbReference type="InterPro" id="IPR013083">
    <property type="entry name" value="Znf_RING/FYVE/PHD"/>
</dbReference>
<feature type="compositionally biased region" description="Acidic residues" evidence="10">
    <location>
        <begin position="64"/>
        <end position="75"/>
    </location>
</feature>
<dbReference type="SMART" id="SM00184">
    <property type="entry name" value="RING"/>
    <property type="match status" value="1"/>
</dbReference>
<dbReference type="SMART" id="SM00490">
    <property type="entry name" value="HELICc"/>
    <property type="match status" value="1"/>
</dbReference>
<evidence type="ECO:0000256" key="7">
    <source>
        <dbReference type="ARBA" id="ARBA00022833"/>
    </source>
</evidence>
<evidence type="ECO:0000313" key="15">
    <source>
        <dbReference type="Proteomes" id="UP001303889"/>
    </source>
</evidence>
<dbReference type="Pfam" id="PF00271">
    <property type="entry name" value="Helicase_C"/>
    <property type="match status" value="1"/>
</dbReference>
<keyword evidence="2" id="KW-0479">Metal-binding</keyword>
<dbReference type="InterPro" id="IPR014001">
    <property type="entry name" value="Helicase_ATP-bd"/>
</dbReference>
<dbReference type="GO" id="GO:0005634">
    <property type="term" value="C:nucleus"/>
    <property type="evidence" value="ECO:0007669"/>
    <property type="project" value="TreeGrafter"/>
</dbReference>
<dbReference type="InterPro" id="IPR001650">
    <property type="entry name" value="Helicase_C-like"/>
</dbReference>
<reference evidence="14" key="1">
    <citation type="journal article" date="2023" name="Mol. Phylogenet. Evol.">
        <title>Genome-scale phylogeny and comparative genomics of the fungal order Sordariales.</title>
        <authorList>
            <person name="Hensen N."/>
            <person name="Bonometti L."/>
            <person name="Westerberg I."/>
            <person name="Brannstrom I.O."/>
            <person name="Guillou S."/>
            <person name="Cros-Aarteil S."/>
            <person name="Calhoun S."/>
            <person name="Haridas S."/>
            <person name="Kuo A."/>
            <person name="Mondo S."/>
            <person name="Pangilinan J."/>
            <person name="Riley R."/>
            <person name="LaButti K."/>
            <person name="Andreopoulos B."/>
            <person name="Lipzen A."/>
            <person name="Chen C."/>
            <person name="Yan M."/>
            <person name="Daum C."/>
            <person name="Ng V."/>
            <person name="Clum A."/>
            <person name="Steindorff A."/>
            <person name="Ohm R.A."/>
            <person name="Martin F."/>
            <person name="Silar P."/>
            <person name="Natvig D.O."/>
            <person name="Lalanne C."/>
            <person name="Gautier V."/>
            <person name="Ament-Velasquez S.L."/>
            <person name="Kruys A."/>
            <person name="Hutchinson M.I."/>
            <person name="Powell A.J."/>
            <person name="Barry K."/>
            <person name="Miller A.N."/>
            <person name="Grigoriev I.V."/>
            <person name="Debuchy R."/>
            <person name="Gladieux P."/>
            <person name="Hiltunen Thoren M."/>
            <person name="Johannesson H."/>
        </authorList>
    </citation>
    <scope>NUCLEOTIDE SEQUENCE</scope>
    <source>
        <strain evidence="14">CBS 103.79</strain>
    </source>
</reference>
<feature type="compositionally biased region" description="Polar residues" evidence="10">
    <location>
        <begin position="262"/>
        <end position="271"/>
    </location>
</feature>
<dbReference type="Pfam" id="PF13923">
    <property type="entry name" value="zf-C3HC4_2"/>
    <property type="match status" value="1"/>
</dbReference>
<dbReference type="AlphaFoldDB" id="A0AAN6RTN3"/>
<evidence type="ECO:0000256" key="9">
    <source>
        <dbReference type="PROSITE-ProRule" id="PRU00175"/>
    </source>
</evidence>
<dbReference type="InterPro" id="IPR038718">
    <property type="entry name" value="SNF2-like_sf"/>
</dbReference>
<dbReference type="Gene3D" id="3.30.40.10">
    <property type="entry name" value="Zinc/RING finger domain, C3HC4 (zinc finger)"/>
    <property type="match status" value="1"/>
</dbReference>
<dbReference type="CDD" id="cd18008">
    <property type="entry name" value="DEXDc_SHPRH-like"/>
    <property type="match status" value="1"/>
</dbReference>
<dbReference type="InterPro" id="IPR049730">
    <property type="entry name" value="SNF2/RAD54-like_C"/>
</dbReference>
<feature type="domain" description="Helicase ATP-binding" evidence="12">
    <location>
        <begin position="444"/>
        <end position="637"/>
    </location>
</feature>
<feature type="region of interest" description="Disordered" evidence="10">
    <location>
        <begin position="884"/>
        <end position="933"/>
    </location>
</feature>
<dbReference type="InterPro" id="IPR000330">
    <property type="entry name" value="SNF2_N"/>
</dbReference>
<keyword evidence="8" id="KW-0067">ATP-binding</keyword>
<feature type="compositionally biased region" description="Basic and acidic residues" evidence="10">
    <location>
        <begin position="191"/>
        <end position="200"/>
    </location>
</feature>
<dbReference type="PANTHER" id="PTHR45626">
    <property type="entry name" value="TRANSCRIPTION TERMINATION FACTOR 2-RELATED"/>
    <property type="match status" value="1"/>
</dbReference>
<name>A0AAN6RTN3_9PEZI</name>
<keyword evidence="3" id="KW-0547">Nucleotide-binding</keyword>
<dbReference type="EMBL" id="MU855514">
    <property type="protein sequence ID" value="KAK3902374.1"/>
    <property type="molecule type" value="Genomic_DNA"/>
</dbReference>
<feature type="compositionally biased region" description="Acidic residues" evidence="10">
    <location>
        <begin position="884"/>
        <end position="904"/>
    </location>
</feature>
<evidence type="ECO:0000259" key="11">
    <source>
        <dbReference type="PROSITE" id="PS50089"/>
    </source>
</evidence>
<dbReference type="PROSITE" id="PS50089">
    <property type="entry name" value="ZF_RING_2"/>
    <property type="match status" value="1"/>
</dbReference>
<feature type="region of interest" description="Disordered" evidence="10">
    <location>
        <begin position="1234"/>
        <end position="1262"/>
    </location>
</feature>
<evidence type="ECO:0000259" key="13">
    <source>
        <dbReference type="PROSITE" id="PS51194"/>
    </source>
</evidence>
<dbReference type="SUPFAM" id="SSF57850">
    <property type="entry name" value="RING/U-box"/>
    <property type="match status" value="1"/>
</dbReference>
<evidence type="ECO:0000256" key="8">
    <source>
        <dbReference type="ARBA" id="ARBA00022840"/>
    </source>
</evidence>
<feature type="region of interest" description="Disordered" evidence="10">
    <location>
        <begin position="1"/>
        <end position="200"/>
    </location>
</feature>
<dbReference type="GO" id="GO:0008270">
    <property type="term" value="F:zinc ion binding"/>
    <property type="evidence" value="ECO:0007669"/>
    <property type="project" value="UniProtKB-KW"/>
</dbReference>
<dbReference type="GO" id="GO:0016787">
    <property type="term" value="F:hydrolase activity"/>
    <property type="evidence" value="ECO:0007669"/>
    <property type="project" value="UniProtKB-KW"/>
</dbReference>